<dbReference type="OrthoDB" id="338850at2759"/>
<evidence type="ECO:0000259" key="4">
    <source>
        <dbReference type="Pfam" id="PF01778"/>
    </source>
</evidence>
<evidence type="ECO:0000256" key="2">
    <source>
        <dbReference type="ARBA" id="ARBA00022980"/>
    </source>
</evidence>
<dbReference type="HOGENOM" id="CLU_1603709_0_0_1"/>
<dbReference type="Gene3D" id="3.30.390.110">
    <property type="match status" value="1"/>
</dbReference>
<dbReference type="EMBL" id="KN822005">
    <property type="protein sequence ID" value="KIM69904.1"/>
    <property type="molecule type" value="Genomic_DNA"/>
</dbReference>
<proteinExistence type="inferred from homology"/>
<dbReference type="GO" id="GO:0006412">
    <property type="term" value="P:translation"/>
    <property type="evidence" value="ECO:0007669"/>
    <property type="project" value="InterPro"/>
</dbReference>
<keyword evidence="3" id="KW-0687">Ribonucleoprotein</keyword>
<dbReference type="Pfam" id="PF01778">
    <property type="entry name" value="Ribosomal_L28e"/>
    <property type="match status" value="1"/>
</dbReference>
<keyword evidence="6" id="KW-1185">Reference proteome</keyword>
<dbReference type="InterPro" id="IPR002672">
    <property type="entry name" value="Ribosomal_eL28"/>
</dbReference>
<dbReference type="InParanoid" id="A0A0C3ENZ3"/>
<feature type="domain" description="Ribosomal eL28/Mak16" evidence="4">
    <location>
        <begin position="5"/>
        <end position="111"/>
    </location>
</feature>
<protein>
    <recommendedName>
        <fullName evidence="4">Ribosomal eL28/Mak16 domain-containing protein</fullName>
    </recommendedName>
</protein>
<keyword evidence="2" id="KW-0689">Ribosomal protein</keyword>
<sequence length="166" mass="18243">MSSDLQWLLLRNNNSFMVKRGPEGRSFSTEPGNLRNLHSFKFSGLANTKTIDIKDSPSGIQIATRKSKASPHVVRAGRSTMTIRNRSGPRRALGVTATLTKRGYRPDLRAVSCTVISDLVYGFLLAGSPRKWTYALSLEPAGFTHVVSGRPGVDMFARLILSSICF</sequence>
<name>A0A0C3ENZ3_9AGAM</name>
<dbReference type="GO" id="GO:0005840">
    <property type="term" value="C:ribosome"/>
    <property type="evidence" value="ECO:0007669"/>
    <property type="project" value="UniProtKB-KW"/>
</dbReference>
<gene>
    <name evidence="5" type="ORF">SCLCIDRAFT_1207145</name>
</gene>
<evidence type="ECO:0000256" key="3">
    <source>
        <dbReference type="ARBA" id="ARBA00023274"/>
    </source>
</evidence>
<comment type="similarity">
    <text evidence="1">Belongs to the eukaryotic ribosomal protein eL28 family.</text>
</comment>
<dbReference type="PANTHER" id="PTHR10544">
    <property type="entry name" value="60S RIBOSOMAL PROTEIN L28"/>
    <property type="match status" value="1"/>
</dbReference>
<dbReference type="GO" id="GO:0003735">
    <property type="term" value="F:structural constituent of ribosome"/>
    <property type="evidence" value="ECO:0007669"/>
    <property type="project" value="InterPro"/>
</dbReference>
<reference evidence="6" key="2">
    <citation type="submission" date="2015-01" db="EMBL/GenBank/DDBJ databases">
        <title>Evolutionary Origins and Diversification of the Mycorrhizal Mutualists.</title>
        <authorList>
            <consortium name="DOE Joint Genome Institute"/>
            <consortium name="Mycorrhizal Genomics Consortium"/>
            <person name="Kohler A."/>
            <person name="Kuo A."/>
            <person name="Nagy L.G."/>
            <person name="Floudas D."/>
            <person name="Copeland A."/>
            <person name="Barry K.W."/>
            <person name="Cichocki N."/>
            <person name="Veneault-Fourrey C."/>
            <person name="LaButti K."/>
            <person name="Lindquist E.A."/>
            <person name="Lipzen A."/>
            <person name="Lundell T."/>
            <person name="Morin E."/>
            <person name="Murat C."/>
            <person name="Riley R."/>
            <person name="Ohm R."/>
            <person name="Sun H."/>
            <person name="Tunlid A."/>
            <person name="Henrissat B."/>
            <person name="Grigoriev I.V."/>
            <person name="Hibbett D.S."/>
            <person name="Martin F."/>
        </authorList>
    </citation>
    <scope>NUCLEOTIDE SEQUENCE [LARGE SCALE GENOMIC DNA]</scope>
    <source>
        <strain evidence="6">Foug A</strain>
    </source>
</reference>
<reference evidence="5 6" key="1">
    <citation type="submission" date="2014-04" db="EMBL/GenBank/DDBJ databases">
        <authorList>
            <consortium name="DOE Joint Genome Institute"/>
            <person name="Kuo A."/>
            <person name="Kohler A."/>
            <person name="Nagy L.G."/>
            <person name="Floudas D."/>
            <person name="Copeland A."/>
            <person name="Barry K.W."/>
            <person name="Cichocki N."/>
            <person name="Veneault-Fourrey C."/>
            <person name="LaButti K."/>
            <person name="Lindquist E.A."/>
            <person name="Lipzen A."/>
            <person name="Lundell T."/>
            <person name="Morin E."/>
            <person name="Murat C."/>
            <person name="Sun H."/>
            <person name="Tunlid A."/>
            <person name="Henrissat B."/>
            <person name="Grigoriev I.V."/>
            <person name="Hibbett D.S."/>
            <person name="Martin F."/>
            <person name="Nordberg H.P."/>
            <person name="Cantor M.N."/>
            <person name="Hua S.X."/>
        </authorList>
    </citation>
    <scope>NUCLEOTIDE SEQUENCE [LARGE SCALE GENOMIC DNA]</scope>
    <source>
        <strain evidence="5 6">Foug A</strain>
    </source>
</reference>
<evidence type="ECO:0000313" key="5">
    <source>
        <dbReference type="EMBL" id="KIM69904.1"/>
    </source>
</evidence>
<organism evidence="5 6">
    <name type="scientific">Scleroderma citrinum Foug A</name>
    <dbReference type="NCBI Taxonomy" id="1036808"/>
    <lineage>
        <taxon>Eukaryota</taxon>
        <taxon>Fungi</taxon>
        <taxon>Dikarya</taxon>
        <taxon>Basidiomycota</taxon>
        <taxon>Agaricomycotina</taxon>
        <taxon>Agaricomycetes</taxon>
        <taxon>Agaricomycetidae</taxon>
        <taxon>Boletales</taxon>
        <taxon>Sclerodermatineae</taxon>
        <taxon>Sclerodermataceae</taxon>
        <taxon>Scleroderma</taxon>
    </lineage>
</organism>
<dbReference type="Proteomes" id="UP000053989">
    <property type="component" value="Unassembled WGS sequence"/>
</dbReference>
<dbReference type="STRING" id="1036808.A0A0C3ENZ3"/>
<dbReference type="InterPro" id="IPR029004">
    <property type="entry name" value="Ribosomal_eL28/Mak16"/>
</dbReference>
<accession>A0A0C3ENZ3</accession>
<dbReference type="FunCoup" id="A0A0C3ENZ3">
    <property type="interactions" value="415"/>
</dbReference>
<dbReference type="AlphaFoldDB" id="A0A0C3ENZ3"/>
<evidence type="ECO:0000313" key="6">
    <source>
        <dbReference type="Proteomes" id="UP000053989"/>
    </source>
</evidence>
<evidence type="ECO:0000256" key="1">
    <source>
        <dbReference type="ARBA" id="ARBA00007926"/>
    </source>
</evidence>
<dbReference type="GO" id="GO:1990904">
    <property type="term" value="C:ribonucleoprotein complex"/>
    <property type="evidence" value="ECO:0007669"/>
    <property type="project" value="UniProtKB-KW"/>
</dbReference>